<dbReference type="PANTHER" id="PTHR13056:SF0">
    <property type="entry name" value="VACUOLAR FUSION PROTEIN CCZ1 HOMOLOG-RELATED"/>
    <property type="match status" value="1"/>
</dbReference>
<dbReference type="AlphaFoldDB" id="A0AAW2HU09"/>
<accession>A0AAW2HU09</accession>
<dbReference type="InterPro" id="IPR043987">
    <property type="entry name" value="CCZ1/INTU/HSP4_longin_1"/>
</dbReference>
<comment type="similarity">
    <text evidence="1">Belongs to the CCZ1 family.</text>
</comment>
<evidence type="ECO:0000259" key="4">
    <source>
        <dbReference type="Pfam" id="PF19033"/>
    </source>
</evidence>
<dbReference type="EMBL" id="JARGDH010000003">
    <property type="protein sequence ID" value="KAL0272932.1"/>
    <property type="molecule type" value="Genomic_DNA"/>
</dbReference>
<feature type="domain" description="CCZ1/INTU/HPS4 third Longin" evidence="4">
    <location>
        <begin position="357"/>
        <end position="451"/>
    </location>
</feature>
<reference evidence="5" key="1">
    <citation type="journal article" date="2024" name="Gigascience">
        <title>Chromosome-level genome of the poultry shaft louse Menopon gallinae provides insight into the host-switching and adaptive evolution of parasitic lice.</title>
        <authorList>
            <person name="Xu Y."/>
            <person name="Ma L."/>
            <person name="Liu S."/>
            <person name="Liang Y."/>
            <person name="Liu Q."/>
            <person name="He Z."/>
            <person name="Tian L."/>
            <person name="Duan Y."/>
            <person name="Cai W."/>
            <person name="Li H."/>
            <person name="Song F."/>
        </authorList>
    </citation>
    <scope>NUCLEOTIDE SEQUENCE</scope>
    <source>
        <strain evidence="5">Cailab_2023a</strain>
    </source>
</reference>
<dbReference type="GO" id="GO:0016192">
    <property type="term" value="P:vesicle-mediated transport"/>
    <property type="evidence" value="ECO:0007669"/>
    <property type="project" value="InterPro"/>
</dbReference>
<organism evidence="5">
    <name type="scientific">Menopon gallinae</name>
    <name type="common">poultry shaft louse</name>
    <dbReference type="NCBI Taxonomy" id="328185"/>
    <lineage>
        <taxon>Eukaryota</taxon>
        <taxon>Metazoa</taxon>
        <taxon>Ecdysozoa</taxon>
        <taxon>Arthropoda</taxon>
        <taxon>Hexapoda</taxon>
        <taxon>Insecta</taxon>
        <taxon>Pterygota</taxon>
        <taxon>Neoptera</taxon>
        <taxon>Paraneoptera</taxon>
        <taxon>Psocodea</taxon>
        <taxon>Troctomorpha</taxon>
        <taxon>Phthiraptera</taxon>
        <taxon>Amblycera</taxon>
        <taxon>Menoponidae</taxon>
        <taxon>Menopon</taxon>
    </lineage>
</organism>
<dbReference type="Pfam" id="PF19032">
    <property type="entry name" value="Intu_longin_2"/>
    <property type="match status" value="1"/>
</dbReference>
<feature type="domain" description="CCZ1/INTU second Longin" evidence="3">
    <location>
        <begin position="203"/>
        <end position="329"/>
    </location>
</feature>
<evidence type="ECO:0000313" key="5">
    <source>
        <dbReference type="EMBL" id="KAL0272932.1"/>
    </source>
</evidence>
<sequence>MSTKNDIELLNFFIFNSTYAQTEDGEEKKVLYFYPPETDVDSQLKKVGLCEALIKFTASFNPTEPCRSFYTQKTKQFLFQPEPNFWYVMIVSVPCVTVGWNNEYQSDRVQENVYSSLLRQSYRMFQLFSGSFSSLIGEKIEENVNNLRTLLKNFYNDYLVNLKLSHCDILDVFQGISFLPLGKEPFLHVQSFVNLVETTFDPVRYSAFLYNDQLVWSSIDLDDMQIIYQYLVYSLLPSHLDLELQGGSLPRSSNPAIHHYGSFVTGPSNLRDSVASTKKVPKVFLKNNTKPECFHLVVYRALSATLCLFIDEKEALTSDLFNALDSYLGPQLTTLVSEVAEHCARYASMTAMNENGPKLICYNKLNLAQKSTVHLDNRKTGNIAIPETTLRIIADLNEDKKLIKQEDGEVFMKGINETWLIGKFCNFREFYVIVNHKKASLVEISEEVKKLFDNRLKGLFFGD</sequence>
<dbReference type="Pfam" id="PF19033">
    <property type="entry name" value="Intu_longin_3"/>
    <property type="match status" value="1"/>
</dbReference>
<protein>
    <recommendedName>
        <fullName evidence="6">Vacuolar fusion protein CCZ1 homolog</fullName>
    </recommendedName>
</protein>
<evidence type="ECO:0000259" key="2">
    <source>
        <dbReference type="Pfam" id="PF19031"/>
    </source>
</evidence>
<comment type="caution">
    <text evidence="5">The sequence shown here is derived from an EMBL/GenBank/DDBJ whole genome shotgun (WGS) entry which is preliminary data.</text>
</comment>
<feature type="domain" description="CCZ1/INTU/HSP4 first Longin" evidence="2">
    <location>
        <begin position="10"/>
        <end position="130"/>
    </location>
</feature>
<gene>
    <name evidence="5" type="ORF">PYX00_005736</name>
</gene>
<dbReference type="Pfam" id="PF19031">
    <property type="entry name" value="Intu_longin_1"/>
    <property type="match status" value="1"/>
</dbReference>
<evidence type="ECO:0000256" key="1">
    <source>
        <dbReference type="ARBA" id="ARBA00005352"/>
    </source>
</evidence>
<evidence type="ECO:0008006" key="6">
    <source>
        <dbReference type="Google" id="ProtNLM"/>
    </source>
</evidence>
<proteinExistence type="inferred from homology"/>
<name>A0AAW2HU09_9NEOP</name>
<dbReference type="GO" id="GO:0035658">
    <property type="term" value="C:Mon1-Ccz1 complex"/>
    <property type="evidence" value="ECO:0007669"/>
    <property type="project" value="InterPro"/>
</dbReference>
<evidence type="ECO:0000259" key="3">
    <source>
        <dbReference type="Pfam" id="PF19032"/>
    </source>
</evidence>
<dbReference type="InterPro" id="IPR013176">
    <property type="entry name" value="Ccz1"/>
</dbReference>
<dbReference type="InterPro" id="IPR043989">
    <property type="entry name" value="CCZ1/INTU/HSP4_longin_3"/>
</dbReference>
<dbReference type="PANTHER" id="PTHR13056">
    <property type="entry name" value="VACUOLAR FUSION PROTEIN CCZ1 HOMOLOG-RELATED"/>
    <property type="match status" value="1"/>
</dbReference>
<dbReference type="InterPro" id="IPR043988">
    <property type="entry name" value="CCZ1/INTU_longin_2"/>
</dbReference>